<sequence>MISEMRSLYRILDANFNRAKEGLRVCEDICRFVLDKKGLTRSYKDVRHRLTDVMVSLKIQEFIKARNVVKDVGKPSTAMEFQRKEMKDVFYANSQRVKESIRVLEEFLKLKNKTSAQELKTLRYTIYGLEQKVIKAM</sequence>
<gene>
    <name evidence="2" type="ORF">MNBD_UNCLBAC01-1498</name>
</gene>
<dbReference type="Pfam" id="PF17792">
    <property type="entry name" value="ThiD2"/>
    <property type="match status" value="1"/>
</dbReference>
<dbReference type="AlphaFoldDB" id="A0A3B1DP02"/>
<protein>
    <recommendedName>
        <fullName evidence="1">ThiD2 domain-containing protein</fullName>
    </recommendedName>
</protein>
<name>A0A3B1DP02_9ZZZZ</name>
<evidence type="ECO:0000313" key="2">
    <source>
        <dbReference type="EMBL" id="VAX37788.1"/>
    </source>
</evidence>
<organism evidence="2">
    <name type="scientific">hydrothermal vent metagenome</name>
    <dbReference type="NCBI Taxonomy" id="652676"/>
    <lineage>
        <taxon>unclassified sequences</taxon>
        <taxon>metagenomes</taxon>
        <taxon>ecological metagenomes</taxon>
    </lineage>
</organism>
<dbReference type="InterPro" id="IPR041397">
    <property type="entry name" value="ThiD2"/>
</dbReference>
<accession>A0A3B1DP02</accession>
<evidence type="ECO:0000259" key="1">
    <source>
        <dbReference type="Pfam" id="PF17792"/>
    </source>
</evidence>
<reference evidence="2" key="1">
    <citation type="submission" date="2018-06" db="EMBL/GenBank/DDBJ databases">
        <authorList>
            <person name="Zhirakovskaya E."/>
        </authorList>
    </citation>
    <scope>NUCLEOTIDE SEQUENCE</scope>
</reference>
<proteinExistence type="predicted"/>
<dbReference type="EMBL" id="UOGJ01000137">
    <property type="protein sequence ID" value="VAX37788.1"/>
    <property type="molecule type" value="Genomic_DNA"/>
</dbReference>
<feature type="domain" description="ThiD2" evidence="1">
    <location>
        <begin position="10"/>
        <end position="131"/>
    </location>
</feature>